<evidence type="ECO:0000313" key="2">
    <source>
        <dbReference type="Proteomes" id="UP001529510"/>
    </source>
</evidence>
<name>A0ABD0R1P3_CIRMR</name>
<proteinExistence type="predicted"/>
<evidence type="ECO:0000313" key="1">
    <source>
        <dbReference type="EMBL" id="KAL0192424.1"/>
    </source>
</evidence>
<gene>
    <name evidence="1" type="ORF">M9458_010720</name>
</gene>
<reference evidence="1 2" key="1">
    <citation type="submission" date="2024-05" db="EMBL/GenBank/DDBJ databases">
        <title>Genome sequencing and assembly of Indian major carp, Cirrhinus mrigala (Hamilton, 1822).</title>
        <authorList>
            <person name="Mohindra V."/>
            <person name="Chowdhury L.M."/>
            <person name="Lal K."/>
            <person name="Jena J.K."/>
        </authorList>
    </citation>
    <scope>NUCLEOTIDE SEQUENCE [LARGE SCALE GENOMIC DNA]</scope>
    <source>
        <strain evidence="1">CM1030</strain>
        <tissue evidence="1">Blood</tissue>
    </source>
</reference>
<keyword evidence="2" id="KW-1185">Reference proteome</keyword>
<dbReference type="AlphaFoldDB" id="A0ABD0R1P3"/>
<feature type="non-terminal residue" evidence="1">
    <location>
        <position position="1"/>
    </location>
</feature>
<dbReference type="Proteomes" id="UP001529510">
    <property type="component" value="Unassembled WGS sequence"/>
</dbReference>
<feature type="non-terminal residue" evidence="1">
    <location>
        <position position="90"/>
    </location>
</feature>
<dbReference type="EMBL" id="JAMKFB020000005">
    <property type="protein sequence ID" value="KAL0192424.1"/>
    <property type="molecule type" value="Genomic_DNA"/>
</dbReference>
<protein>
    <submittedName>
        <fullName evidence="1">Uncharacterized protein</fullName>
    </submittedName>
</protein>
<comment type="caution">
    <text evidence="1">The sequence shown here is derived from an EMBL/GenBank/DDBJ whole genome shotgun (WGS) entry which is preliminary data.</text>
</comment>
<accession>A0ABD0R1P3</accession>
<organism evidence="1 2">
    <name type="scientific">Cirrhinus mrigala</name>
    <name type="common">Mrigala</name>
    <dbReference type="NCBI Taxonomy" id="683832"/>
    <lineage>
        <taxon>Eukaryota</taxon>
        <taxon>Metazoa</taxon>
        <taxon>Chordata</taxon>
        <taxon>Craniata</taxon>
        <taxon>Vertebrata</taxon>
        <taxon>Euteleostomi</taxon>
        <taxon>Actinopterygii</taxon>
        <taxon>Neopterygii</taxon>
        <taxon>Teleostei</taxon>
        <taxon>Ostariophysi</taxon>
        <taxon>Cypriniformes</taxon>
        <taxon>Cyprinidae</taxon>
        <taxon>Labeoninae</taxon>
        <taxon>Labeonini</taxon>
        <taxon>Cirrhinus</taxon>
    </lineage>
</organism>
<sequence length="90" mass="9619">FLSSLDGHDHCLTCLGREHAEAAFMDGSCIHCERMTMATLNRLPSSSSRGKSLSRQGFSATAARHLGDIHVTVQNAPLASKALQTSAPPR</sequence>